<dbReference type="Pfam" id="PF02361">
    <property type="entry name" value="CbiQ"/>
    <property type="match status" value="1"/>
</dbReference>
<accession>A0A364P0H5</accession>
<feature type="transmembrane region" description="Helical" evidence="7">
    <location>
        <begin position="34"/>
        <end position="66"/>
    </location>
</feature>
<dbReference type="GO" id="GO:0043190">
    <property type="term" value="C:ATP-binding cassette (ABC) transporter complex"/>
    <property type="evidence" value="ECO:0007669"/>
    <property type="project" value="InterPro"/>
</dbReference>
<comment type="similarity">
    <text evidence="2">Belongs to the CbiQ family.</text>
</comment>
<proteinExistence type="inferred from homology"/>
<dbReference type="NCBIfam" id="TIGR02454">
    <property type="entry name" value="ECF_T_CbiQ"/>
    <property type="match status" value="1"/>
</dbReference>
<dbReference type="GO" id="GO:0006824">
    <property type="term" value="P:cobalt ion transport"/>
    <property type="evidence" value="ECO:0007669"/>
    <property type="project" value="InterPro"/>
</dbReference>
<keyword evidence="5 7" id="KW-1133">Transmembrane helix</keyword>
<dbReference type="InterPro" id="IPR003339">
    <property type="entry name" value="ABC/ECF_trnsptr_transmembrane"/>
</dbReference>
<evidence type="ECO:0000313" key="8">
    <source>
        <dbReference type="EMBL" id="RAU22842.1"/>
    </source>
</evidence>
<sequence length="263" mass="28259">MSLLGPCRCDAILDGAEPQDGPSLMERLDPRTRVILAVLFALVVVTVDALAALALALGVAVLAAALARLPLGLTLRRLLALEGFMVAVLLLLPFTVEGRVVAEPLGFAASAEGLRQACVIALRANAVAVALLALLGSMDVVRLGRALSRLGAPRRLVHLFLFTIRYIDVLDREYRRLRLAMRARAFRPAAGLHCWRSVGYLFGMLMVRSLERAERIDAAMRCRGFTGQFPSLEDDDIRPPGALDWGLGAVSAVMLALVVGLGV</sequence>
<feature type="transmembrane region" description="Helical" evidence="7">
    <location>
        <begin position="114"/>
        <end position="135"/>
    </location>
</feature>
<dbReference type="InterPro" id="IPR051611">
    <property type="entry name" value="ECF_transporter_component"/>
</dbReference>
<dbReference type="PANTHER" id="PTHR34857:SF2">
    <property type="entry name" value="SLL0384 PROTEIN"/>
    <property type="match status" value="1"/>
</dbReference>
<organism evidence="8 9">
    <name type="scientific">Paramagnetospirillum kuznetsovii</name>
    <dbReference type="NCBI Taxonomy" id="2053833"/>
    <lineage>
        <taxon>Bacteria</taxon>
        <taxon>Pseudomonadati</taxon>
        <taxon>Pseudomonadota</taxon>
        <taxon>Alphaproteobacteria</taxon>
        <taxon>Rhodospirillales</taxon>
        <taxon>Magnetospirillaceae</taxon>
        <taxon>Paramagnetospirillum</taxon>
    </lineage>
</organism>
<evidence type="ECO:0000256" key="5">
    <source>
        <dbReference type="ARBA" id="ARBA00022989"/>
    </source>
</evidence>
<keyword evidence="6 7" id="KW-0472">Membrane</keyword>
<dbReference type="OrthoDB" id="4533at2"/>
<keyword evidence="4 7" id="KW-0812">Transmembrane</keyword>
<evidence type="ECO:0000256" key="1">
    <source>
        <dbReference type="ARBA" id="ARBA00004651"/>
    </source>
</evidence>
<comment type="subcellular location">
    <subcellularLocation>
        <location evidence="1">Cell membrane</location>
        <topology evidence="1">Multi-pass membrane protein</topology>
    </subcellularLocation>
</comment>
<dbReference type="PANTHER" id="PTHR34857">
    <property type="entry name" value="SLL0384 PROTEIN"/>
    <property type="match status" value="1"/>
</dbReference>
<dbReference type="InterPro" id="IPR012809">
    <property type="entry name" value="ECF_CbiQ"/>
</dbReference>
<gene>
    <name evidence="8" type="primary">cbiQ</name>
    <name evidence="8" type="ORF">CU669_05500</name>
</gene>
<reference evidence="8 9" key="1">
    <citation type="submission" date="2017-11" db="EMBL/GenBank/DDBJ databases">
        <title>Draft genome sequence of magnetotactic bacterium Magnetospirillum kuznetsovii LBB-42.</title>
        <authorList>
            <person name="Grouzdev D.S."/>
            <person name="Rysina M.S."/>
            <person name="Baslerov R.V."/>
            <person name="Koziaeva V."/>
        </authorList>
    </citation>
    <scope>NUCLEOTIDE SEQUENCE [LARGE SCALE GENOMIC DNA]</scope>
    <source>
        <strain evidence="8 9">LBB-42</strain>
    </source>
</reference>
<evidence type="ECO:0000256" key="3">
    <source>
        <dbReference type="ARBA" id="ARBA00022475"/>
    </source>
</evidence>
<keyword evidence="9" id="KW-1185">Reference proteome</keyword>
<dbReference type="CDD" id="cd16914">
    <property type="entry name" value="EcfT"/>
    <property type="match status" value="1"/>
</dbReference>
<dbReference type="EMBL" id="PGTO01000003">
    <property type="protein sequence ID" value="RAU22842.1"/>
    <property type="molecule type" value="Genomic_DNA"/>
</dbReference>
<dbReference type="AlphaFoldDB" id="A0A364P0H5"/>
<evidence type="ECO:0000313" key="9">
    <source>
        <dbReference type="Proteomes" id="UP000251075"/>
    </source>
</evidence>
<comment type="caution">
    <text evidence="8">The sequence shown here is derived from an EMBL/GenBank/DDBJ whole genome shotgun (WGS) entry which is preliminary data.</text>
</comment>
<keyword evidence="3" id="KW-1003">Cell membrane</keyword>
<dbReference type="Proteomes" id="UP000251075">
    <property type="component" value="Unassembled WGS sequence"/>
</dbReference>
<protein>
    <submittedName>
        <fullName evidence="8">Cobalt ECF transporter T component CbiQ</fullName>
    </submittedName>
</protein>
<feature type="transmembrane region" description="Helical" evidence="7">
    <location>
        <begin position="78"/>
        <end position="94"/>
    </location>
</feature>
<evidence type="ECO:0000256" key="4">
    <source>
        <dbReference type="ARBA" id="ARBA00022692"/>
    </source>
</evidence>
<evidence type="ECO:0000256" key="7">
    <source>
        <dbReference type="SAM" id="Phobius"/>
    </source>
</evidence>
<evidence type="ECO:0000256" key="2">
    <source>
        <dbReference type="ARBA" id="ARBA00008564"/>
    </source>
</evidence>
<dbReference type="RefSeq" id="WP_112142825.1">
    <property type="nucleotide sequence ID" value="NZ_PGTO01000003.1"/>
</dbReference>
<name>A0A364P0H5_9PROT</name>
<evidence type="ECO:0000256" key="6">
    <source>
        <dbReference type="ARBA" id="ARBA00023136"/>
    </source>
</evidence>